<dbReference type="InterPro" id="IPR001789">
    <property type="entry name" value="Sig_transdc_resp-reg_receiver"/>
</dbReference>
<dbReference type="GO" id="GO:0003700">
    <property type="term" value="F:DNA-binding transcription factor activity"/>
    <property type="evidence" value="ECO:0007669"/>
    <property type="project" value="InterPro"/>
</dbReference>
<dbReference type="RefSeq" id="WP_068699349.1">
    <property type="nucleotide sequence ID" value="NZ_CP014167.1"/>
</dbReference>
<keyword evidence="3" id="KW-0804">Transcription</keyword>
<accession>A0A1B1N566</accession>
<dbReference type="Gene3D" id="1.10.10.60">
    <property type="entry name" value="Homeodomain-like"/>
    <property type="match status" value="2"/>
</dbReference>
<dbReference type="PROSITE" id="PS00041">
    <property type="entry name" value="HTH_ARAC_FAMILY_1"/>
    <property type="match status" value="1"/>
</dbReference>
<dbReference type="InterPro" id="IPR018060">
    <property type="entry name" value="HTH_AraC"/>
</dbReference>
<evidence type="ECO:0000256" key="4">
    <source>
        <dbReference type="PROSITE-ProRule" id="PRU00169"/>
    </source>
</evidence>
<dbReference type="PANTHER" id="PTHR43280:SF10">
    <property type="entry name" value="REGULATORY PROTEIN POCR"/>
    <property type="match status" value="1"/>
</dbReference>
<dbReference type="InterPro" id="IPR018062">
    <property type="entry name" value="HTH_AraC-typ_CS"/>
</dbReference>
<reference evidence="7 8" key="1">
    <citation type="submission" date="2016-01" db="EMBL/GenBank/DDBJ databases">
        <title>Complete Genome Sequence of Paenibacillus yonginensis DCY84, a novel Plant Growth-Promoting Bacteria with Elicitation of Induced Systemic Resistance.</title>
        <authorList>
            <person name="Kim Y.J."/>
            <person name="Yang D.C."/>
            <person name="Sukweenadhi J."/>
        </authorList>
    </citation>
    <scope>NUCLEOTIDE SEQUENCE [LARGE SCALE GENOMIC DNA]</scope>
    <source>
        <strain evidence="7 8">DCY84</strain>
    </source>
</reference>
<evidence type="ECO:0000313" key="8">
    <source>
        <dbReference type="Proteomes" id="UP000092573"/>
    </source>
</evidence>
<evidence type="ECO:0008006" key="9">
    <source>
        <dbReference type="Google" id="ProtNLM"/>
    </source>
</evidence>
<dbReference type="SUPFAM" id="SSF52172">
    <property type="entry name" value="CheY-like"/>
    <property type="match status" value="1"/>
</dbReference>
<dbReference type="PANTHER" id="PTHR43280">
    <property type="entry name" value="ARAC-FAMILY TRANSCRIPTIONAL REGULATOR"/>
    <property type="match status" value="1"/>
</dbReference>
<evidence type="ECO:0000256" key="3">
    <source>
        <dbReference type="ARBA" id="ARBA00023163"/>
    </source>
</evidence>
<dbReference type="Proteomes" id="UP000092573">
    <property type="component" value="Chromosome"/>
</dbReference>
<dbReference type="SMART" id="SM00342">
    <property type="entry name" value="HTH_ARAC"/>
    <property type="match status" value="1"/>
</dbReference>
<dbReference type="InterPro" id="IPR011006">
    <property type="entry name" value="CheY-like_superfamily"/>
</dbReference>
<dbReference type="PRINTS" id="PR00032">
    <property type="entry name" value="HTHARAC"/>
</dbReference>
<dbReference type="SUPFAM" id="SSF46689">
    <property type="entry name" value="Homeodomain-like"/>
    <property type="match status" value="2"/>
</dbReference>
<dbReference type="AlphaFoldDB" id="A0A1B1N566"/>
<dbReference type="InterPro" id="IPR009057">
    <property type="entry name" value="Homeodomain-like_sf"/>
</dbReference>
<dbReference type="KEGG" id="pyg:AWM70_19950"/>
<dbReference type="Pfam" id="PF00072">
    <property type="entry name" value="Response_reg"/>
    <property type="match status" value="1"/>
</dbReference>
<dbReference type="PROSITE" id="PS50110">
    <property type="entry name" value="RESPONSE_REGULATORY"/>
    <property type="match status" value="1"/>
</dbReference>
<keyword evidence="2" id="KW-0238">DNA-binding</keyword>
<evidence type="ECO:0000259" key="5">
    <source>
        <dbReference type="PROSITE" id="PS01124"/>
    </source>
</evidence>
<keyword evidence="8" id="KW-1185">Reference proteome</keyword>
<protein>
    <recommendedName>
        <fullName evidence="9">AraC family transcriptional regulator</fullName>
    </recommendedName>
</protein>
<evidence type="ECO:0000313" key="7">
    <source>
        <dbReference type="EMBL" id="ANS76569.1"/>
    </source>
</evidence>
<sequence>MKALIVDDEKHVREAIRMLVPWQNWNIDTLLEATDGQMAIELIEKERPGLIFTDMMMPVRNGVDLLRWMHDNNVAGKTIVISGYDDFELTRNTIRYGGLDYILKPIEPEELIRAVDSAVAQWRREEEGRQAAVKRGMELNQLKPVYLDKAFSQLIEGTELHGAAAGLEAETGLPPGKPPVRLALLTLEGLHPANLRSFSANEDLFYFAVLNICNEILGKEKSGYAFSYWNGRREVVMVLWSRLGQAHEVMRHVQECCLRTLRTSFHIGLGQVHLFPDGLRQAYAESKKILQQRNLLENDSWVHAIEDGRPGSVVPKGGPHLSDYESRIRLAVFSGQPAEIRRTVHEWTAAAAAAGRITPHQLQIWGSEYAVLRLQWAKDWLSEEELPAELQQPGDAFEVKVEPDGLFSLGSWEERLSGELAEFAKTLHALKQQNGSVIHQIRKYVEDHYRKEISLQDIANQFFLSREYISRKFKQELGENLSDYIGRIRMEHAKKLLGNPSLKIVQIADRVGYPDEKYFSKVFKKHTGQTPNEYRKQQSEAGGC</sequence>
<dbReference type="EMBL" id="CP014167">
    <property type="protein sequence ID" value="ANS76569.1"/>
    <property type="molecule type" value="Genomic_DNA"/>
</dbReference>
<feature type="modified residue" description="4-aspartylphosphate" evidence="4">
    <location>
        <position position="54"/>
    </location>
</feature>
<dbReference type="InterPro" id="IPR020449">
    <property type="entry name" value="Tscrpt_reg_AraC-type_HTH"/>
</dbReference>
<proteinExistence type="predicted"/>
<evidence type="ECO:0000256" key="1">
    <source>
        <dbReference type="ARBA" id="ARBA00023015"/>
    </source>
</evidence>
<keyword evidence="4" id="KW-0597">Phosphoprotein</keyword>
<evidence type="ECO:0000259" key="6">
    <source>
        <dbReference type="PROSITE" id="PS50110"/>
    </source>
</evidence>
<gene>
    <name evidence="7" type="ORF">AWM70_19950</name>
</gene>
<dbReference type="OrthoDB" id="159632at2"/>
<dbReference type="SMART" id="SM00448">
    <property type="entry name" value="REC"/>
    <property type="match status" value="1"/>
</dbReference>
<keyword evidence="1" id="KW-0805">Transcription regulation</keyword>
<feature type="domain" description="HTH araC/xylS-type" evidence="5">
    <location>
        <begin position="439"/>
        <end position="537"/>
    </location>
</feature>
<dbReference type="STRING" id="1462996.AWM70_19950"/>
<organism evidence="7 8">
    <name type="scientific">Paenibacillus yonginensis</name>
    <dbReference type="NCBI Taxonomy" id="1462996"/>
    <lineage>
        <taxon>Bacteria</taxon>
        <taxon>Bacillati</taxon>
        <taxon>Bacillota</taxon>
        <taxon>Bacilli</taxon>
        <taxon>Bacillales</taxon>
        <taxon>Paenibacillaceae</taxon>
        <taxon>Paenibacillus</taxon>
    </lineage>
</organism>
<evidence type="ECO:0000256" key="2">
    <source>
        <dbReference type="ARBA" id="ARBA00023125"/>
    </source>
</evidence>
<dbReference type="PROSITE" id="PS01124">
    <property type="entry name" value="HTH_ARAC_FAMILY_2"/>
    <property type="match status" value="1"/>
</dbReference>
<dbReference type="Gene3D" id="3.40.50.2300">
    <property type="match status" value="1"/>
</dbReference>
<dbReference type="GO" id="GO:0043565">
    <property type="term" value="F:sequence-specific DNA binding"/>
    <property type="evidence" value="ECO:0007669"/>
    <property type="project" value="InterPro"/>
</dbReference>
<feature type="domain" description="Response regulatory" evidence="6">
    <location>
        <begin position="2"/>
        <end position="119"/>
    </location>
</feature>
<dbReference type="CDD" id="cd17536">
    <property type="entry name" value="REC_YesN-like"/>
    <property type="match status" value="1"/>
</dbReference>
<name>A0A1B1N566_9BACL</name>
<dbReference type="GO" id="GO:0000160">
    <property type="term" value="P:phosphorelay signal transduction system"/>
    <property type="evidence" value="ECO:0007669"/>
    <property type="project" value="InterPro"/>
</dbReference>
<dbReference type="Pfam" id="PF12833">
    <property type="entry name" value="HTH_18"/>
    <property type="match status" value="1"/>
</dbReference>